<reference evidence="2 3" key="1">
    <citation type="journal article" date="2021" name="BMC Biol.">
        <title>Horizontally acquired antibacterial genes associated with adaptive radiation of ladybird beetles.</title>
        <authorList>
            <person name="Li H.S."/>
            <person name="Tang X.F."/>
            <person name="Huang Y.H."/>
            <person name="Xu Z.Y."/>
            <person name="Chen M.L."/>
            <person name="Du X.Y."/>
            <person name="Qiu B.Y."/>
            <person name="Chen P.T."/>
            <person name="Zhang W."/>
            <person name="Slipinski A."/>
            <person name="Escalona H.E."/>
            <person name="Waterhouse R.M."/>
            <person name="Zwick A."/>
            <person name="Pang H."/>
        </authorList>
    </citation>
    <scope>NUCLEOTIDE SEQUENCE [LARGE SCALE GENOMIC DNA]</scope>
    <source>
        <strain evidence="2">SYSU2018</strain>
    </source>
</reference>
<feature type="compositionally biased region" description="Polar residues" evidence="1">
    <location>
        <begin position="106"/>
        <end position="115"/>
    </location>
</feature>
<name>A0ABD2PCG9_9CUCU</name>
<dbReference type="EMBL" id="JABFTP020000185">
    <property type="protein sequence ID" value="KAL3288351.1"/>
    <property type="molecule type" value="Genomic_DNA"/>
</dbReference>
<protein>
    <recommendedName>
        <fullName evidence="4">BHLH domain-containing protein</fullName>
    </recommendedName>
</protein>
<accession>A0ABD2PCG9</accession>
<organism evidence="2 3">
    <name type="scientific">Cryptolaemus montrouzieri</name>
    <dbReference type="NCBI Taxonomy" id="559131"/>
    <lineage>
        <taxon>Eukaryota</taxon>
        <taxon>Metazoa</taxon>
        <taxon>Ecdysozoa</taxon>
        <taxon>Arthropoda</taxon>
        <taxon>Hexapoda</taxon>
        <taxon>Insecta</taxon>
        <taxon>Pterygota</taxon>
        <taxon>Neoptera</taxon>
        <taxon>Endopterygota</taxon>
        <taxon>Coleoptera</taxon>
        <taxon>Polyphaga</taxon>
        <taxon>Cucujiformia</taxon>
        <taxon>Coccinelloidea</taxon>
        <taxon>Coccinellidae</taxon>
        <taxon>Scymninae</taxon>
        <taxon>Scymnini</taxon>
        <taxon>Cryptolaemus</taxon>
    </lineage>
</organism>
<proteinExistence type="predicted"/>
<sequence>MKENSNLRKRKYEQKERAHGTNKSSFMENLDDIHLFLPNIARTTKILPRTEQTAVKISVSNTVLQAELRCSEKEYFSSSSPRFVTTPQQPFFSPQDYSSRQDDRFSNSSTFNYSS</sequence>
<evidence type="ECO:0000313" key="2">
    <source>
        <dbReference type="EMBL" id="KAL3288351.1"/>
    </source>
</evidence>
<evidence type="ECO:0000256" key="1">
    <source>
        <dbReference type="SAM" id="MobiDB-lite"/>
    </source>
</evidence>
<comment type="caution">
    <text evidence="2">The sequence shown here is derived from an EMBL/GenBank/DDBJ whole genome shotgun (WGS) entry which is preliminary data.</text>
</comment>
<gene>
    <name evidence="2" type="ORF">HHI36_002799</name>
</gene>
<keyword evidence="3" id="KW-1185">Reference proteome</keyword>
<evidence type="ECO:0008006" key="4">
    <source>
        <dbReference type="Google" id="ProtNLM"/>
    </source>
</evidence>
<feature type="region of interest" description="Disordered" evidence="1">
    <location>
        <begin position="76"/>
        <end position="115"/>
    </location>
</feature>
<dbReference type="AlphaFoldDB" id="A0ABD2PCG9"/>
<feature type="compositionally biased region" description="Polar residues" evidence="1">
    <location>
        <begin position="76"/>
        <end position="98"/>
    </location>
</feature>
<dbReference type="Proteomes" id="UP001516400">
    <property type="component" value="Unassembled WGS sequence"/>
</dbReference>
<feature type="region of interest" description="Disordered" evidence="1">
    <location>
        <begin position="1"/>
        <end position="25"/>
    </location>
</feature>
<evidence type="ECO:0000313" key="3">
    <source>
        <dbReference type="Proteomes" id="UP001516400"/>
    </source>
</evidence>